<dbReference type="RefSeq" id="WP_212223647.1">
    <property type="nucleotide sequence ID" value="NZ_JAGUCN010000001.1"/>
</dbReference>
<sequence length="69" mass="7249">MKNLNELGVQELDAKEMKKTDGGIIPLLIVAAVGWGTFTLRTAAVGAVAAVVADKVVDNYDKGYAEGNK</sequence>
<gene>
    <name evidence="2" type="ORF">KEM09_00295</name>
</gene>
<protein>
    <recommendedName>
        <fullName evidence="4">Class IIb bacteriocin, lactobin A/cerein 7B family</fullName>
    </recommendedName>
</protein>
<evidence type="ECO:0000313" key="3">
    <source>
        <dbReference type="Proteomes" id="UP000721861"/>
    </source>
</evidence>
<comment type="caution">
    <text evidence="2">The sequence shown here is derived from an EMBL/GenBank/DDBJ whole genome shotgun (WGS) entry which is preliminary data.</text>
</comment>
<accession>A0ABS5K4B9</accession>
<feature type="transmembrane region" description="Helical" evidence="1">
    <location>
        <begin position="24"/>
        <end position="53"/>
    </location>
</feature>
<name>A0ABS5K4B9_9BACT</name>
<evidence type="ECO:0008006" key="4">
    <source>
        <dbReference type="Google" id="ProtNLM"/>
    </source>
</evidence>
<proteinExistence type="predicted"/>
<keyword evidence="3" id="KW-1185">Reference proteome</keyword>
<keyword evidence="1" id="KW-0472">Membrane</keyword>
<evidence type="ECO:0000313" key="2">
    <source>
        <dbReference type="EMBL" id="MBS2209822.1"/>
    </source>
</evidence>
<dbReference type="Proteomes" id="UP000721861">
    <property type="component" value="Unassembled WGS sequence"/>
</dbReference>
<keyword evidence="1" id="KW-1133">Transmembrane helix</keyword>
<keyword evidence="1" id="KW-0812">Transmembrane</keyword>
<reference evidence="2 3" key="1">
    <citation type="journal article" date="2014" name="Int. J. Syst. Evol. Microbiol.">
        <title>Carboxylicivirga gen. nov. in the family Marinilabiliaceae with two novel species, Carboxylicivirga mesophila sp. nov. and Carboxylicivirga taeanensis sp. nov., and reclassification of Cytophaga fermentans as Saccharicrinis fermentans gen. nov., comb. nov.</title>
        <authorList>
            <person name="Yang S.H."/>
            <person name="Seo H.S."/>
            <person name="Woo J.H."/>
            <person name="Oh H.M."/>
            <person name="Jang H."/>
            <person name="Lee J.H."/>
            <person name="Kim S.J."/>
            <person name="Kwon K.K."/>
        </authorList>
    </citation>
    <scope>NUCLEOTIDE SEQUENCE [LARGE SCALE GENOMIC DNA]</scope>
    <source>
        <strain evidence="2 3">JCM 18290</strain>
    </source>
</reference>
<organism evidence="2 3">
    <name type="scientific">Carboxylicivirga mesophila</name>
    <dbReference type="NCBI Taxonomy" id="1166478"/>
    <lineage>
        <taxon>Bacteria</taxon>
        <taxon>Pseudomonadati</taxon>
        <taxon>Bacteroidota</taxon>
        <taxon>Bacteroidia</taxon>
        <taxon>Marinilabiliales</taxon>
        <taxon>Marinilabiliaceae</taxon>
        <taxon>Carboxylicivirga</taxon>
    </lineage>
</organism>
<dbReference type="EMBL" id="JAGUCN010000001">
    <property type="protein sequence ID" value="MBS2209822.1"/>
    <property type="molecule type" value="Genomic_DNA"/>
</dbReference>
<evidence type="ECO:0000256" key="1">
    <source>
        <dbReference type="SAM" id="Phobius"/>
    </source>
</evidence>